<proteinExistence type="predicted"/>
<accession>A0ABM5L5G8</accession>
<dbReference type="SUPFAM" id="SSF57924">
    <property type="entry name" value="Inhibitor of apoptosis (IAP) repeat"/>
    <property type="match status" value="1"/>
</dbReference>
<dbReference type="EnsemblMetazoa" id="XM_050661722.1">
    <property type="protein sequence ID" value="XP_050517679.1"/>
    <property type="gene ID" value="LOC126892215"/>
</dbReference>
<dbReference type="SMART" id="SM00238">
    <property type="entry name" value="BIR"/>
    <property type="match status" value="1"/>
</dbReference>
<dbReference type="PANTHER" id="PTHR10044:SF139">
    <property type="entry name" value="DEATH-ASSOCIATED INHIBITOR OF APOPTOSIS 2"/>
    <property type="match status" value="1"/>
</dbReference>
<evidence type="ECO:0000313" key="2">
    <source>
        <dbReference type="Proteomes" id="UP001652700"/>
    </source>
</evidence>
<dbReference type="Gene3D" id="1.10.1170.10">
    <property type="entry name" value="Inhibitor Of Apoptosis Protein (2mihbC-IAP-1), Chain A"/>
    <property type="match status" value="1"/>
</dbReference>
<protein>
    <recommendedName>
        <fullName evidence="3">Inhibitor of apoptosis</fullName>
    </recommendedName>
</protein>
<sequence length="276" mass="31726">MVTTHLLYPVLIERLKSFDEWIPIHPIKPIVLAVCGYSYTGVNDKVLCVACGVVVNNWRVGDIPLDKHKDDCCFLAAYKQAQRLRDVQTRLDTFPYRCTSVEQHAEFGYFYEDEKVYFLTNKDISLNSVRIATFKNKPGEHDPLRVQNDIRSAENGIIYTGPLYRTISSKHCVIVDVYMNEEQETNVVADTSVLHATVANKMIDQRLICKICLFKEINTVTLPCRHATFCRECSHLPQNHMLSMQNSHRIYSNAVGLVLYASSFRLSIRQSKPRDF</sequence>
<dbReference type="PANTHER" id="PTHR10044">
    <property type="entry name" value="INHIBITOR OF APOPTOSIS"/>
    <property type="match status" value="1"/>
</dbReference>
<evidence type="ECO:0000313" key="1">
    <source>
        <dbReference type="EnsemblMetazoa" id="XP_050517679.1"/>
    </source>
</evidence>
<reference evidence="1" key="1">
    <citation type="submission" date="2025-05" db="UniProtKB">
        <authorList>
            <consortium name="EnsemblMetazoa"/>
        </authorList>
    </citation>
    <scope>IDENTIFICATION</scope>
</reference>
<keyword evidence="2" id="KW-1185">Reference proteome</keyword>
<dbReference type="RefSeq" id="XP_050517679.1">
    <property type="nucleotide sequence ID" value="XM_050661722.1"/>
</dbReference>
<dbReference type="PROSITE" id="PS50143">
    <property type="entry name" value="BIR_REPEAT_2"/>
    <property type="match status" value="1"/>
</dbReference>
<dbReference type="Pfam" id="PF00653">
    <property type="entry name" value="BIR"/>
    <property type="match status" value="1"/>
</dbReference>
<dbReference type="InterPro" id="IPR050784">
    <property type="entry name" value="IAP"/>
</dbReference>
<dbReference type="Proteomes" id="UP001652700">
    <property type="component" value="Unplaced"/>
</dbReference>
<dbReference type="GeneID" id="126892215"/>
<dbReference type="InterPro" id="IPR013083">
    <property type="entry name" value="Znf_RING/FYVE/PHD"/>
</dbReference>
<evidence type="ECO:0008006" key="3">
    <source>
        <dbReference type="Google" id="ProtNLM"/>
    </source>
</evidence>
<dbReference type="InterPro" id="IPR001370">
    <property type="entry name" value="BIR_rpt"/>
</dbReference>
<organism evidence="1 2">
    <name type="scientific">Diabrotica virgifera virgifera</name>
    <name type="common">western corn rootworm</name>
    <dbReference type="NCBI Taxonomy" id="50390"/>
    <lineage>
        <taxon>Eukaryota</taxon>
        <taxon>Metazoa</taxon>
        <taxon>Ecdysozoa</taxon>
        <taxon>Arthropoda</taxon>
        <taxon>Hexapoda</taxon>
        <taxon>Insecta</taxon>
        <taxon>Pterygota</taxon>
        <taxon>Neoptera</taxon>
        <taxon>Endopterygota</taxon>
        <taxon>Coleoptera</taxon>
        <taxon>Polyphaga</taxon>
        <taxon>Cucujiformia</taxon>
        <taxon>Chrysomeloidea</taxon>
        <taxon>Chrysomelidae</taxon>
        <taxon>Galerucinae</taxon>
        <taxon>Diabroticina</taxon>
        <taxon>Diabroticites</taxon>
        <taxon>Diabrotica</taxon>
    </lineage>
</organism>
<dbReference type="Pfam" id="PF13920">
    <property type="entry name" value="zf-C3HC4_3"/>
    <property type="match status" value="1"/>
</dbReference>
<dbReference type="Gene3D" id="3.30.40.10">
    <property type="entry name" value="Zinc/RING finger domain, C3HC4 (zinc finger)"/>
    <property type="match status" value="1"/>
</dbReference>
<name>A0ABM5L5G8_DIAVI</name>